<dbReference type="GO" id="GO:0008967">
    <property type="term" value="F:phosphoglycolate phosphatase activity"/>
    <property type="evidence" value="ECO:0007669"/>
    <property type="project" value="TreeGrafter"/>
</dbReference>
<dbReference type="EMBL" id="LJUJ01000001">
    <property type="protein sequence ID" value="KPK64830.1"/>
    <property type="molecule type" value="Genomic_DNA"/>
</dbReference>
<dbReference type="InterPro" id="IPR041492">
    <property type="entry name" value="HAD_2"/>
</dbReference>
<name>A0A0S8FW79_UNCW3</name>
<sequence length="213" mass="24281">MVVTYSHSHIRAVLFDLDGVLIDSFDAWYHQFQDALRYFKFEPISEKVFRQHWGRSTADDVHTFMPGVRVSEVRQYFQDHYEEYMPFLKTAPHARDVLRELRTLGLRLGCVTNSHRVIVQSIMTHLKLGEFFDAVVTADDVARPKPAPDMLVKICRRLDVMPREAVFVGDTETDLIAGEAAGCTVIGYRNGASECVTDLRELSMWIGKKGVGV</sequence>
<dbReference type="SFLD" id="SFLDG01135">
    <property type="entry name" value="C1.5.6:_HAD__Beta-PGM__Phospha"/>
    <property type="match status" value="1"/>
</dbReference>
<protein>
    <recommendedName>
        <fullName evidence="3">HAD family hydrolase</fullName>
    </recommendedName>
</protein>
<dbReference type="InterPro" id="IPR036412">
    <property type="entry name" value="HAD-like_sf"/>
</dbReference>
<dbReference type="Gene3D" id="1.10.150.240">
    <property type="entry name" value="Putative phosphatase, domain 2"/>
    <property type="match status" value="1"/>
</dbReference>
<dbReference type="GO" id="GO:0006281">
    <property type="term" value="P:DNA repair"/>
    <property type="evidence" value="ECO:0007669"/>
    <property type="project" value="TreeGrafter"/>
</dbReference>
<proteinExistence type="predicted"/>
<accession>A0A0S8FW79</accession>
<dbReference type="STRING" id="1703779.AMJ83_01240"/>
<dbReference type="InterPro" id="IPR023198">
    <property type="entry name" value="PGP-like_dom2"/>
</dbReference>
<dbReference type="AlphaFoldDB" id="A0A0S8FW79"/>
<dbReference type="NCBIfam" id="TIGR01549">
    <property type="entry name" value="HAD-SF-IA-v1"/>
    <property type="match status" value="1"/>
</dbReference>
<dbReference type="InterPro" id="IPR050155">
    <property type="entry name" value="HAD-like_hydrolase_sf"/>
</dbReference>
<dbReference type="Proteomes" id="UP000051373">
    <property type="component" value="Unassembled WGS sequence"/>
</dbReference>
<dbReference type="SUPFAM" id="SSF56784">
    <property type="entry name" value="HAD-like"/>
    <property type="match status" value="1"/>
</dbReference>
<organism evidence="1 2">
    <name type="scientific">candidate division WOR_3 bacterium SM23_42</name>
    <dbReference type="NCBI Taxonomy" id="1703779"/>
    <lineage>
        <taxon>Bacteria</taxon>
        <taxon>Bacteria division WOR-3</taxon>
    </lineage>
</organism>
<dbReference type="GO" id="GO:0005829">
    <property type="term" value="C:cytosol"/>
    <property type="evidence" value="ECO:0007669"/>
    <property type="project" value="TreeGrafter"/>
</dbReference>
<evidence type="ECO:0000313" key="2">
    <source>
        <dbReference type="Proteomes" id="UP000051373"/>
    </source>
</evidence>
<dbReference type="Pfam" id="PF13419">
    <property type="entry name" value="HAD_2"/>
    <property type="match status" value="1"/>
</dbReference>
<dbReference type="PANTHER" id="PTHR43434:SF1">
    <property type="entry name" value="PHOSPHOGLYCOLATE PHOSPHATASE"/>
    <property type="match status" value="1"/>
</dbReference>
<dbReference type="InterPro" id="IPR023214">
    <property type="entry name" value="HAD_sf"/>
</dbReference>
<evidence type="ECO:0008006" key="3">
    <source>
        <dbReference type="Google" id="ProtNLM"/>
    </source>
</evidence>
<dbReference type="NCBIfam" id="TIGR01509">
    <property type="entry name" value="HAD-SF-IA-v3"/>
    <property type="match status" value="1"/>
</dbReference>
<dbReference type="Gene3D" id="3.40.50.1000">
    <property type="entry name" value="HAD superfamily/HAD-like"/>
    <property type="match status" value="1"/>
</dbReference>
<dbReference type="SFLD" id="SFLDS00003">
    <property type="entry name" value="Haloacid_Dehalogenase"/>
    <property type="match status" value="1"/>
</dbReference>
<evidence type="ECO:0000313" key="1">
    <source>
        <dbReference type="EMBL" id="KPK64830.1"/>
    </source>
</evidence>
<dbReference type="PANTHER" id="PTHR43434">
    <property type="entry name" value="PHOSPHOGLYCOLATE PHOSPHATASE"/>
    <property type="match status" value="1"/>
</dbReference>
<dbReference type="InterPro" id="IPR006439">
    <property type="entry name" value="HAD-SF_hydro_IA"/>
</dbReference>
<dbReference type="SFLD" id="SFLDG01129">
    <property type="entry name" value="C1.5:_HAD__Beta-PGM__Phosphata"/>
    <property type="match status" value="1"/>
</dbReference>
<gene>
    <name evidence="1" type="ORF">AMJ83_01240</name>
</gene>
<comment type="caution">
    <text evidence="1">The sequence shown here is derived from an EMBL/GenBank/DDBJ whole genome shotgun (WGS) entry which is preliminary data.</text>
</comment>
<reference evidence="1 2" key="1">
    <citation type="journal article" date="2015" name="Microbiome">
        <title>Genomic resolution of linkages in carbon, nitrogen, and sulfur cycling among widespread estuary sediment bacteria.</title>
        <authorList>
            <person name="Baker B.J."/>
            <person name="Lazar C.S."/>
            <person name="Teske A.P."/>
            <person name="Dick G.J."/>
        </authorList>
    </citation>
    <scope>NUCLEOTIDE SEQUENCE [LARGE SCALE GENOMIC DNA]</scope>
    <source>
        <strain evidence="1">SM23_42</strain>
    </source>
</reference>